<proteinExistence type="predicted"/>
<gene>
    <name evidence="1" type="ORF">FQP85_10120</name>
</gene>
<sequence>MNNNQQVVNFSVEIELVDNKANFTYYIGDDQVSGGGEVRTKTAAIYTLKQDTFNKGFLFSSATITGNCADDFLYVVNNNGKSITITDTDETSGTASIIFNVECNGTSYSSSDPQVINKEEI</sequence>
<protein>
    <submittedName>
        <fullName evidence="1">DP-EP family protein</fullName>
    </submittedName>
</protein>
<keyword evidence="2" id="KW-1185">Reference proteome</keyword>
<organism evidence="1 2">
    <name type="scientific">Pseudoalteromonas neustonica</name>
    <dbReference type="NCBI Taxonomy" id="1840331"/>
    <lineage>
        <taxon>Bacteria</taxon>
        <taxon>Pseudomonadati</taxon>
        <taxon>Pseudomonadota</taxon>
        <taxon>Gammaproteobacteria</taxon>
        <taxon>Alteromonadales</taxon>
        <taxon>Pseudoalteromonadaceae</taxon>
        <taxon>Pseudoalteromonas</taxon>
    </lineage>
</organism>
<comment type="caution">
    <text evidence="1">The sequence shown here is derived from an EMBL/GenBank/DDBJ whole genome shotgun (WGS) entry which is preliminary data.</text>
</comment>
<evidence type="ECO:0000313" key="2">
    <source>
        <dbReference type="Proteomes" id="UP000317938"/>
    </source>
</evidence>
<dbReference type="InterPro" id="IPR008972">
    <property type="entry name" value="Cupredoxin"/>
</dbReference>
<dbReference type="Pfam" id="PF08985">
    <property type="entry name" value="DP-EP"/>
    <property type="match status" value="1"/>
</dbReference>
<dbReference type="Proteomes" id="UP000317938">
    <property type="component" value="Unassembled WGS sequence"/>
</dbReference>
<reference evidence="1 2" key="1">
    <citation type="submission" date="2019-07" db="EMBL/GenBank/DDBJ databases">
        <title>Diversity of Bacteria from Kongsfjorden, Arctic.</title>
        <authorList>
            <person name="Yu Y."/>
        </authorList>
    </citation>
    <scope>NUCLEOTIDE SEQUENCE [LARGE SCALE GENOMIC DNA]</scope>
    <source>
        <strain evidence="1 2">SM1927</strain>
    </source>
</reference>
<accession>A0ABY3FFI2</accession>
<dbReference type="SUPFAM" id="SSF49503">
    <property type="entry name" value="Cupredoxins"/>
    <property type="match status" value="1"/>
</dbReference>
<dbReference type="RefSeq" id="WP_145237518.1">
    <property type="nucleotide sequence ID" value="NZ_VNFF01000008.1"/>
</dbReference>
<dbReference type="Gene3D" id="2.60.40.420">
    <property type="entry name" value="Cupredoxins - blue copper proteins"/>
    <property type="match status" value="1"/>
</dbReference>
<evidence type="ECO:0000313" key="1">
    <source>
        <dbReference type="EMBL" id="TVU83532.1"/>
    </source>
</evidence>
<dbReference type="InterPro" id="IPR015078">
    <property type="entry name" value="DP-EP"/>
</dbReference>
<dbReference type="EMBL" id="VNFF01000008">
    <property type="protein sequence ID" value="TVU83532.1"/>
    <property type="molecule type" value="Genomic_DNA"/>
</dbReference>
<name>A0ABY3FFI2_9GAMM</name>